<dbReference type="InterPro" id="IPR015915">
    <property type="entry name" value="Kelch-typ_b-propeller"/>
</dbReference>
<comment type="caution">
    <text evidence="2">The sequence shown here is derived from an EMBL/GenBank/DDBJ whole genome shotgun (WGS) entry which is preliminary data.</text>
</comment>
<organism evidence="2 3">
    <name type="scientific">Alteromonas lipolytica</name>
    <dbReference type="NCBI Taxonomy" id="1856405"/>
    <lineage>
        <taxon>Bacteria</taxon>
        <taxon>Pseudomonadati</taxon>
        <taxon>Pseudomonadota</taxon>
        <taxon>Gammaproteobacteria</taxon>
        <taxon>Alteromonadales</taxon>
        <taxon>Alteromonadaceae</taxon>
        <taxon>Alteromonas/Salinimonas group</taxon>
        <taxon>Alteromonas</taxon>
    </lineage>
</organism>
<name>A0A1E8FG71_9ALTE</name>
<evidence type="ECO:0000256" key="1">
    <source>
        <dbReference type="SAM" id="SignalP"/>
    </source>
</evidence>
<protein>
    <recommendedName>
        <fullName evidence="4">Photosynthesis system II assembly factor Ycf48/Hcf136-like domain-containing protein</fullName>
    </recommendedName>
</protein>
<evidence type="ECO:0000313" key="2">
    <source>
        <dbReference type="EMBL" id="OFI34942.1"/>
    </source>
</evidence>
<accession>A0A1E8FG71</accession>
<dbReference type="Gene3D" id="2.130.10.10">
    <property type="entry name" value="YVTN repeat-like/Quinoprotein amine dehydrogenase"/>
    <property type="match status" value="1"/>
</dbReference>
<dbReference type="EMBL" id="MJIC01000010">
    <property type="protein sequence ID" value="OFI34942.1"/>
    <property type="molecule type" value="Genomic_DNA"/>
</dbReference>
<dbReference type="SUPFAM" id="SSF117281">
    <property type="entry name" value="Kelch motif"/>
    <property type="match status" value="1"/>
</dbReference>
<reference evidence="2 3" key="1">
    <citation type="submission" date="2016-09" db="EMBL/GenBank/DDBJ databases">
        <title>Alteromonas lipolytica, a new species isolated from sea water.</title>
        <authorList>
            <person name="Wu Y.-H."/>
            <person name="Cheng H."/>
            <person name="Xu X.-W."/>
        </authorList>
    </citation>
    <scope>NUCLEOTIDE SEQUENCE [LARGE SCALE GENOMIC DNA]</scope>
    <source>
        <strain evidence="2 3">JW12</strain>
    </source>
</reference>
<feature type="signal peptide" evidence="1">
    <location>
        <begin position="1"/>
        <end position="20"/>
    </location>
</feature>
<dbReference type="STRING" id="1856405.BFC17_15365"/>
<dbReference type="RefSeq" id="WP_070175860.1">
    <property type="nucleotide sequence ID" value="NZ_BMJR01000001.1"/>
</dbReference>
<evidence type="ECO:0008006" key="4">
    <source>
        <dbReference type="Google" id="ProtNLM"/>
    </source>
</evidence>
<sequence length="335" mass="35693">MKNFARLALLSPLISSGAMAATTRYDLDEQVSFQAVTWLKDRVVASGTAGAIYLSQDDGQHWQKLNGPAQSDALQFRDNQWLDSGRLVVMSAGEEADSGIFISDNLGQSWRRVATGETASTFYDCFYVASNGQGWLYGDADEKGLFVLATEDSGEHWQRQQVPFNAQPSEGGFASSGTCLNGAGDNGMVIGTGNGSVARVLLYTQGQWQSIESPIAGGEAGGIFSLQPIKQTLLVSGGSLKQSTLPAKAWLYDMADNSWLALPALPLTGAVYGSAVLSVQGGVEYWVSNPQGVAVLRPGASDWQWVSQSNIWSLACQAGKGCIGVGKNGRIELYQ</sequence>
<dbReference type="OrthoDB" id="9813892at2"/>
<proteinExistence type="predicted"/>
<keyword evidence="3" id="KW-1185">Reference proteome</keyword>
<dbReference type="AlphaFoldDB" id="A0A1E8FG71"/>
<evidence type="ECO:0000313" key="3">
    <source>
        <dbReference type="Proteomes" id="UP000176037"/>
    </source>
</evidence>
<dbReference type="SUPFAM" id="SSF110296">
    <property type="entry name" value="Oligoxyloglucan reducing end-specific cellobiohydrolase"/>
    <property type="match status" value="1"/>
</dbReference>
<dbReference type="InterPro" id="IPR015943">
    <property type="entry name" value="WD40/YVTN_repeat-like_dom_sf"/>
</dbReference>
<gene>
    <name evidence="2" type="ORF">BFC17_15365</name>
</gene>
<feature type="chain" id="PRO_5009214180" description="Photosynthesis system II assembly factor Ycf48/Hcf136-like domain-containing protein" evidence="1">
    <location>
        <begin position="21"/>
        <end position="335"/>
    </location>
</feature>
<dbReference type="Proteomes" id="UP000176037">
    <property type="component" value="Unassembled WGS sequence"/>
</dbReference>
<keyword evidence="1" id="KW-0732">Signal</keyword>